<dbReference type="Proteomes" id="UP001597273">
    <property type="component" value="Unassembled WGS sequence"/>
</dbReference>
<dbReference type="InterPro" id="IPR009776">
    <property type="entry name" value="Spore_0_M"/>
</dbReference>
<comment type="caution">
    <text evidence="1">The sequence shown here is derived from an EMBL/GenBank/DDBJ whole genome shotgun (WGS) entry which is preliminary data.</text>
</comment>
<keyword evidence="2" id="KW-1185">Reference proteome</keyword>
<dbReference type="PANTHER" id="PTHR40053">
    <property type="entry name" value="SPORULATION-CONTROL PROTEIN SPO0M"/>
    <property type="match status" value="1"/>
</dbReference>
<dbReference type="RefSeq" id="WP_204892207.1">
    <property type="nucleotide sequence ID" value="NZ_JBHUFW010000004.1"/>
</dbReference>
<protein>
    <submittedName>
        <fullName evidence="1">Sporulation protein</fullName>
    </submittedName>
</protein>
<proteinExistence type="predicted"/>
<dbReference type="Pfam" id="PF07070">
    <property type="entry name" value="Spo0M"/>
    <property type="match status" value="1"/>
</dbReference>
<dbReference type="PANTHER" id="PTHR40053:SF1">
    <property type="entry name" value="SPORULATION-CONTROL PROTEIN SPO0M"/>
    <property type="match status" value="1"/>
</dbReference>
<evidence type="ECO:0000313" key="2">
    <source>
        <dbReference type="Proteomes" id="UP001597273"/>
    </source>
</evidence>
<name>A0ABW4QGP1_9BACL</name>
<gene>
    <name evidence="1" type="ORF">ACFSDB_07335</name>
</gene>
<accession>A0ABW4QGP1</accession>
<dbReference type="EMBL" id="JBHUFW010000004">
    <property type="protein sequence ID" value="MFD1862739.1"/>
    <property type="molecule type" value="Genomic_DNA"/>
</dbReference>
<evidence type="ECO:0000313" key="1">
    <source>
        <dbReference type="EMBL" id="MFD1862739.1"/>
    </source>
</evidence>
<reference evidence="2" key="1">
    <citation type="journal article" date="2019" name="Int. J. Syst. Evol. Microbiol.">
        <title>The Global Catalogue of Microorganisms (GCM) 10K type strain sequencing project: providing services to taxonomists for standard genome sequencing and annotation.</title>
        <authorList>
            <consortium name="The Broad Institute Genomics Platform"/>
            <consortium name="The Broad Institute Genome Sequencing Center for Infectious Disease"/>
            <person name="Wu L."/>
            <person name="Ma J."/>
        </authorList>
    </citation>
    <scope>NUCLEOTIDE SEQUENCE [LARGE SCALE GENOMIC DNA]</scope>
    <source>
        <strain evidence="2">CGMCC 1.15475</strain>
    </source>
</reference>
<sequence>MNFKKFLSSIGIGSLTVETVVERPNLNEGETLNGTIYITGGDTDQKIEYVELHVVKQIDEVRDDSDFQLIENVVAKQSLDFVSTLKSKGTLMQQFEIVPDERWIVENAKTKLLLRTIVHVDNGVDAMDEDEFTYSVSAM</sequence>
<organism evidence="1 2">
    <name type="scientific">Planococcus chinensis</name>
    <dbReference type="NCBI Taxonomy" id="272917"/>
    <lineage>
        <taxon>Bacteria</taxon>
        <taxon>Bacillati</taxon>
        <taxon>Bacillota</taxon>
        <taxon>Bacilli</taxon>
        <taxon>Bacillales</taxon>
        <taxon>Caryophanaceae</taxon>
        <taxon>Planococcus</taxon>
    </lineage>
</organism>